<proteinExistence type="predicted"/>
<reference evidence="1 2" key="1">
    <citation type="journal article" date="2023" name="Sci. Data">
        <title>Genome assembly of the Korean intertidal mud-creeper Batillaria attramentaria.</title>
        <authorList>
            <person name="Patra A.K."/>
            <person name="Ho P.T."/>
            <person name="Jun S."/>
            <person name="Lee S.J."/>
            <person name="Kim Y."/>
            <person name="Won Y.J."/>
        </authorList>
    </citation>
    <scope>NUCLEOTIDE SEQUENCE [LARGE SCALE GENOMIC DNA]</scope>
    <source>
        <strain evidence="1">Wonlab-2016</strain>
    </source>
</reference>
<accession>A0ABD0J4T3</accession>
<keyword evidence="2" id="KW-1185">Reference proteome</keyword>
<comment type="caution">
    <text evidence="1">The sequence shown here is derived from an EMBL/GenBank/DDBJ whole genome shotgun (WGS) entry which is preliminary data.</text>
</comment>
<feature type="non-terminal residue" evidence="1">
    <location>
        <position position="194"/>
    </location>
</feature>
<name>A0ABD0J4T3_9CAEN</name>
<sequence>EGHEANGCSAAPKCPYCQGCRASNSCDCPIWKREYEVQRVKLTEGISFQEAKKKVLGVEGGALHTAGFSFSAVGSWTVTTGNGTTIDVDQGRSNYGYNTTIGVLENPEPGEFYEVKYGGADGNTILVGHGIDKVEDYHLPPSGSQELKMTVELENIEGMKTSCSFSEKVTAAQGWKDININNEIIRMAGSESRY</sequence>
<dbReference type="EMBL" id="JACVVK020000660">
    <property type="protein sequence ID" value="KAK7458965.1"/>
    <property type="molecule type" value="Genomic_DNA"/>
</dbReference>
<feature type="non-terminal residue" evidence="1">
    <location>
        <position position="1"/>
    </location>
</feature>
<organism evidence="1 2">
    <name type="scientific">Batillaria attramentaria</name>
    <dbReference type="NCBI Taxonomy" id="370345"/>
    <lineage>
        <taxon>Eukaryota</taxon>
        <taxon>Metazoa</taxon>
        <taxon>Spiralia</taxon>
        <taxon>Lophotrochozoa</taxon>
        <taxon>Mollusca</taxon>
        <taxon>Gastropoda</taxon>
        <taxon>Caenogastropoda</taxon>
        <taxon>Sorbeoconcha</taxon>
        <taxon>Cerithioidea</taxon>
        <taxon>Batillariidae</taxon>
        <taxon>Batillaria</taxon>
    </lineage>
</organism>
<gene>
    <name evidence="1" type="ORF">BaRGS_00039021</name>
</gene>
<dbReference type="Proteomes" id="UP001519460">
    <property type="component" value="Unassembled WGS sequence"/>
</dbReference>
<dbReference type="AlphaFoldDB" id="A0ABD0J4T3"/>
<evidence type="ECO:0000313" key="1">
    <source>
        <dbReference type="EMBL" id="KAK7458965.1"/>
    </source>
</evidence>
<evidence type="ECO:0000313" key="2">
    <source>
        <dbReference type="Proteomes" id="UP001519460"/>
    </source>
</evidence>
<protein>
    <submittedName>
        <fullName evidence="1">Uncharacterized protein</fullName>
    </submittedName>
</protein>